<keyword evidence="1" id="KW-0175">Coiled coil</keyword>
<feature type="transmembrane region" description="Helical" evidence="2">
    <location>
        <begin position="12"/>
        <end position="31"/>
    </location>
</feature>
<feature type="domain" description="GGDEF" evidence="4">
    <location>
        <begin position="339"/>
        <end position="473"/>
    </location>
</feature>
<dbReference type="SUPFAM" id="SSF141868">
    <property type="entry name" value="EAL domain-like"/>
    <property type="match status" value="1"/>
</dbReference>
<dbReference type="PANTHER" id="PTHR33121">
    <property type="entry name" value="CYCLIC DI-GMP PHOSPHODIESTERASE PDEF"/>
    <property type="match status" value="1"/>
</dbReference>
<dbReference type="AlphaFoldDB" id="A0A432Z8C6"/>
<dbReference type="Gene3D" id="3.30.70.270">
    <property type="match status" value="1"/>
</dbReference>
<dbReference type="CDD" id="cd01948">
    <property type="entry name" value="EAL"/>
    <property type="match status" value="1"/>
</dbReference>
<dbReference type="SMART" id="SM00052">
    <property type="entry name" value="EAL"/>
    <property type="match status" value="1"/>
</dbReference>
<gene>
    <name evidence="5" type="ORF">CWI80_01705</name>
</gene>
<dbReference type="InterPro" id="IPR001633">
    <property type="entry name" value="EAL_dom"/>
</dbReference>
<dbReference type="Pfam" id="PF00563">
    <property type="entry name" value="EAL"/>
    <property type="match status" value="1"/>
</dbReference>
<dbReference type="InterPro" id="IPR035919">
    <property type="entry name" value="EAL_sf"/>
</dbReference>
<dbReference type="RefSeq" id="WP_026862033.1">
    <property type="nucleotide sequence ID" value="NZ_PIQE01000001.1"/>
</dbReference>
<dbReference type="EMBL" id="PIQE01000001">
    <property type="protein sequence ID" value="RUO74101.1"/>
    <property type="molecule type" value="Genomic_DNA"/>
</dbReference>
<evidence type="ECO:0000259" key="4">
    <source>
        <dbReference type="PROSITE" id="PS50887"/>
    </source>
</evidence>
<evidence type="ECO:0000313" key="5">
    <source>
        <dbReference type="EMBL" id="RUO74101.1"/>
    </source>
</evidence>
<dbReference type="PROSITE" id="PS50883">
    <property type="entry name" value="EAL"/>
    <property type="match status" value="1"/>
</dbReference>
<evidence type="ECO:0000256" key="1">
    <source>
        <dbReference type="SAM" id="Coils"/>
    </source>
</evidence>
<dbReference type="PANTHER" id="PTHR33121:SF70">
    <property type="entry name" value="SIGNALING PROTEIN YKOW"/>
    <property type="match status" value="1"/>
</dbReference>
<proteinExistence type="predicted"/>
<accession>A0A432Z8C6</accession>
<comment type="caution">
    <text evidence="5">The sequence shown here is derived from an EMBL/GenBank/DDBJ whole genome shotgun (WGS) entry which is preliminary data.</text>
</comment>
<dbReference type="InterPro" id="IPR050706">
    <property type="entry name" value="Cyclic-di-GMP_PDE-like"/>
</dbReference>
<feature type="domain" description="EAL" evidence="3">
    <location>
        <begin position="482"/>
        <end position="736"/>
    </location>
</feature>
<organism evidence="5 6">
    <name type="scientific">Pseudidiomarina sediminum</name>
    <dbReference type="NCBI Taxonomy" id="431675"/>
    <lineage>
        <taxon>Bacteria</taxon>
        <taxon>Pseudomonadati</taxon>
        <taxon>Pseudomonadota</taxon>
        <taxon>Gammaproteobacteria</taxon>
        <taxon>Alteromonadales</taxon>
        <taxon>Idiomarinaceae</taxon>
        <taxon>Pseudidiomarina</taxon>
    </lineage>
</organism>
<dbReference type="Gene3D" id="3.20.20.450">
    <property type="entry name" value="EAL domain"/>
    <property type="match status" value="1"/>
</dbReference>
<dbReference type="Proteomes" id="UP000287022">
    <property type="component" value="Unassembled WGS sequence"/>
</dbReference>
<dbReference type="NCBIfam" id="TIGR00254">
    <property type="entry name" value="GGDEF"/>
    <property type="match status" value="1"/>
</dbReference>
<dbReference type="GO" id="GO:0071111">
    <property type="term" value="F:cyclic-guanylate-specific phosphodiesterase activity"/>
    <property type="evidence" value="ECO:0007669"/>
    <property type="project" value="InterPro"/>
</dbReference>
<dbReference type="InterPro" id="IPR043128">
    <property type="entry name" value="Rev_trsase/Diguanyl_cyclase"/>
</dbReference>
<dbReference type="SUPFAM" id="SSF55073">
    <property type="entry name" value="Nucleotide cyclase"/>
    <property type="match status" value="1"/>
</dbReference>
<dbReference type="InterPro" id="IPR029787">
    <property type="entry name" value="Nucleotide_cyclase"/>
</dbReference>
<dbReference type="PROSITE" id="PS50887">
    <property type="entry name" value="GGDEF"/>
    <property type="match status" value="1"/>
</dbReference>
<evidence type="ECO:0000256" key="2">
    <source>
        <dbReference type="SAM" id="Phobius"/>
    </source>
</evidence>
<keyword evidence="6" id="KW-1185">Reference proteome</keyword>
<reference evidence="6" key="1">
    <citation type="journal article" date="2018" name="Front. Microbiol.">
        <title>Genome-Based Analysis Reveals the Taxonomy and Diversity of the Family Idiomarinaceae.</title>
        <authorList>
            <person name="Liu Y."/>
            <person name="Lai Q."/>
            <person name="Shao Z."/>
        </authorList>
    </citation>
    <scope>NUCLEOTIDE SEQUENCE [LARGE SCALE GENOMIC DNA]</scope>
    <source>
        <strain evidence="6">c121</strain>
    </source>
</reference>
<keyword evidence="2" id="KW-0472">Membrane</keyword>
<dbReference type="Pfam" id="PF00990">
    <property type="entry name" value="GGDEF"/>
    <property type="match status" value="1"/>
</dbReference>
<dbReference type="STRING" id="1122124.GCA_000423165_01057"/>
<evidence type="ECO:0000313" key="6">
    <source>
        <dbReference type="Proteomes" id="UP000287022"/>
    </source>
</evidence>
<keyword evidence="2" id="KW-1133">Transmembrane helix</keyword>
<dbReference type="SMART" id="SM00267">
    <property type="entry name" value="GGDEF"/>
    <property type="match status" value="1"/>
</dbReference>
<protein>
    <submittedName>
        <fullName evidence="5">Bifunctional diguanylate cyclase/phosphodiesterase</fullName>
    </submittedName>
</protein>
<evidence type="ECO:0000259" key="3">
    <source>
        <dbReference type="PROSITE" id="PS50883"/>
    </source>
</evidence>
<keyword evidence="2" id="KW-0812">Transmembrane</keyword>
<dbReference type="InterPro" id="IPR000160">
    <property type="entry name" value="GGDEF_dom"/>
</dbReference>
<feature type="coiled-coil region" evidence="1">
    <location>
        <begin position="274"/>
        <end position="301"/>
    </location>
</feature>
<sequence length="740" mass="84798">MDTRRWRLLRRLLVIAVVGVLLTIVSTRFILSAEEATIRERLSEDTRQLEHQFRQMMLNYAFAAEWSARNLERDPSATLDSLDEEATTLFLYYPSLRRLLVLDDNFRTLEQRNNRRADELAEQLFTETLIATKLRTYPDLPHALSAPAELFSHSEVDIVFGVNFTAQERVSHLIFVIDVYRLLDALVRSELAEGYQVEITMPDSDTAIYRFAGNDELRQEWGSKQPLKFASNQWQIELWPTRERLEQMYSVSSELVFFGGLLLTLGGLFLGWRSDNLHRRLLSAKQQVKDAEQQLQKMHATEAQLVFLSDHDALTELPNRNGLVHYLTEQLPKAAERHQQLTLIILSIDAFRELNHALGHPIGDEIVKRIAMRIRKQLPNHSYLARTSIDTFAVVYHHHDEPLTTAEQLAHQLLEAISPQLFIEQHEIYCSASVGIVSAGDASYDIDGLLHNADTALYRAKQQGFFGIERYHAGQQYELRQRKEKLLALREALEQQQLELHYQPIVHLRDHSAQAVEGLLRWRIQPNEFVQPDAFLGLMEQTGLIFSLTEFIIKTACQQLKTLQEQLQRPLLLGINLSLRQLTMPEIAELLSQHLKRAQLAPEHLQIEVDEQVYLQLCGSHQRTVADLKKSSLRLCVTVSSVSSELLRAMRNCPPQAFKIAPELLADVPEQAVQKELVESIIRLAHHSNVQVIGVAVENQQQVDFLKQRNCVLAQGRFLAPVLPPEQLGEQLAQPFADRS</sequence>
<name>A0A432Z8C6_9GAMM</name>
<dbReference type="CDD" id="cd01949">
    <property type="entry name" value="GGDEF"/>
    <property type="match status" value="1"/>
</dbReference>